<dbReference type="EMBL" id="BLSB01000006">
    <property type="protein sequence ID" value="GFP34423.1"/>
    <property type="molecule type" value="Genomic_DNA"/>
</dbReference>
<evidence type="ECO:0008006" key="10">
    <source>
        <dbReference type="Google" id="ProtNLM"/>
    </source>
</evidence>
<protein>
    <recommendedName>
        <fullName evidence="10">Glycosyltransferase RgtA/B/C/D-like domain-containing protein</fullName>
    </recommendedName>
</protein>
<evidence type="ECO:0000313" key="4">
    <source>
        <dbReference type="EMBL" id="GFP26902.1"/>
    </source>
</evidence>
<dbReference type="Proteomes" id="UP000543224">
    <property type="component" value="Unassembled WGS sequence"/>
</dbReference>
<organism evidence="4 9">
    <name type="scientific">Candidatus Hakubella thermalkaliphila</name>
    <dbReference type="NCBI Taxonomy" id="2754717"/>
    <lineage>
        <taxon>Bacteria</taxon>
        <taxon>Bacillati</taxon>
        <taxon>Actinomycetota</taxon>
        <taxon>Actinomycetota incertae sedis</taxon>
        <taxon>Candidatus Hakubellales</taxon>
        <taxon>Candidatus Hakubellaceae</taxon>
        <taxon>Candidatus Hakubella</taxon>
    </lineage>
</organism>
<feature type="transmembrane region" description="Helical" evidence="1">
    <location>
        <begin position="426"/>
        <end position="446"/>
    </location>
</feature>
<evidence type="ECO:0000313" key="2">
    <source>
        <dbReference type="EMBL" id="GFP20982.1"/>
    </source>
</evidence>
<feature type="transmembrane region" description="Helical" evidence="1">
    <location>
        <begin position="340"/>
        <end position="359"/>
    </location>
</feature>
<evidence type="ECO:0000256" key="1">
    <source>
        <dbReference type="SAM" id="Phobius"/>
    </source>
</evidence>
<dbReference type="EMBL" id="BLRV01000011">
    <property type="protein sequence ID" value="GFP20982.1"/>
    <property type="molecule type" value="Genomic_DNA"/>
</dbReference>
<evidence type="ECO:0000313" key="9">
    <source>
        <dbReference type="Proteomes" id="UP000591948"/>
    </source>
</evidence>
<name>A0A6V8P2Y6_9ACTN</name>
<feature type="transmembrane region" description="Helical" evidence="1">
    <location>
        <begin position="109"/>
        <end position="130"/>
    </location>
</feature>
<feature type="transmembrane region" description="Helical" evidence="1">
    <location>
        <begin position="12"/>
        <end position="31"/>
    </location>
</feature>
<keyword evidence="9" id="KW-1185">Reference proteome</keyword>
<feature type="transmembrane region" description="Helical" evidence="1">
    <location>
        <begin position="280"/>
        <end position="301"/>
    </location>
</feature>
<evidence type="ECO:0000313" key="8">
    <source>
        <dbReference type="Proteomes" id="UP000580051"/>
    </source>
</evidence>
<gene>
    <name evidence="2" type="ORF">HKBW3S06_00208</name>
    <name evidence="3" type="ORF">HKBW3S25_00310</name>
    <name evidence="4" type="ORF">HKBW3S33_00316</name>
    <name evidence="5" type="ORF">HKBW3S43_00216</name>
</gene>
<keyword evidence="1" id="KW-1133">Transmembrane helix</keyword>
<feature type="transmembrane region" description="Helical" evidence="1">
    <location>
        <begin position="230"/>
        <end position="248"/>
    </location>
</feature>
<dbReference type="EMBL" id="BLRX01000020">
    <property type="protein sequence ID" value="GFP24872.1"/>
    <property type="molecule type" value="Genomic_DNA"/>
</dbReference>
<sequence>MKLKISQDLQRLLLFVIALVIYLVFALLKIGDFRLTGDEPHYLLVTHSLLFDGDIELTNNYANEDYKLFGRELPMEPHGIDNKAGKTYTYHMIGLSVLILPAYALGNRLLVVLFMGFLTALFSIESYSLCHDITKNKWASTVAWLSTSFTSPILFYSLQIYPEIPGGLLIVHSLRKILNLKNLETGSQNSLALGLYLSFLPWLHLRFIVSVGVLLALFLIKTRRILRRTFLVLIPLLMSGLAMAAYNYHIRGNPLPMGSGRLFQNLSYQGFSGLFLDQEAGLLVFSPIYILIFLGFVVLFFNWRKIFYPLFAVFVTYFAISASNFGYGAWWGGYSPAPRFLVSMVPLLAVAIAASYYVARGNRLRYPFYVLSLLSLSLAYFLSARPEEYLYVSDDGVNNFLRDHSSLIDLTKLFPAYFNPAQPNTFLTLAWIFALLVLTLLLLYLLRGNIYTRLRGAESSSPQNN</sequence>
<comment type="caution">
    <text evidence="4">The sequence shown here is derived from an EMBL/GenBank/DDBJ whole genome shotgun (WGS) entry which is preliminary data.</text>
</comment>
<feature type="transmembrane region" description="Helical" evidence="1">
    <location>
        <begin position="308"/>
        <end position="328"/>
    </location>
</feature>
<dbReference type="Proteomes" id="UP000580051">
    <property type="component" value="Unassembled WGS sequence"/>
</dbReference>
<feature type="transmembrane region" description="Helical" evidence="1">
    <location>
        <begin position="142"/>
        <end position="161"/>
    </location>
</feature>
<evidence type="ECO:0000313" key="7">
    <source>
        <dbReference type="Proteomes" id="UP000576480"/>
    </source>
</evidence>
<keyword evidence="1" id="KW-0812">Transmembrane</keyword>
<accession>A0A6V8P2Y6</accession>
<evidence type="ECO:0000313" key="5">
    <source>
        <dbReference type="EMBL" id="GFP34423.1"/>
    </source>
</evidence>
<dbReference type="RefSeq" id="WP_176226126.1">
    <property type="nucleotide sequence ID" value="NZ_BLRV01000011.1"/>
</dbReference>
<feature type="transmembrane region" description="Helical" evidence="1">
    <location>
        <begin position="199"/>
        <end position="218"/>
    </location>
</feature>
<dbReference type="Proteomes" id="UP000591948">
    <property type="component" value="Unassembled WGS sequence"/>
</dbReference>
<keyword evidence="1" id="KW-0472">Membrane</keyword>
<proteinExistence type="predicted"/>
<evidence type="ECO:0000313" key="6">
    <source>
        <dbReference type="Proteomes" id="UP000543224"/>
    </source>
</evidence>
<reference evidence="6 7" key="1">
    <citation type="journal article" date="2020" name="Front. Microbiol.">
        <title>Single-cell genomics of novel Actinobacteria with the Wood-Ljungdahl pathway discovered in a serpentinizing system.</title>
        <authorList>
            <person name="Merino N."/>
            <person name="Kawai M."/>
            <person name="Boyd E.S."/>
            <person name="Colman D.R."/>
            <person name="McGlynn S.E."/>
            <person name="Nealson K.H."/>
            <person name="Kurokawa K."/>
            <person name="Hongoh Y."/>
        </authorList>
    </citation>
    <scope>NUCLEOTIDE SEQUENCE [LARGE SCALE GENOMIC DNA]</scope>
    <source>
        <strain evidence="2 8">S06</strain>
        <strain evidence="3 6">S25</strain>
        <strain evidence="4 9">S33</strain>
        <strain evidence="5 7">S43</strain>
    </source>
</reference>
<dbReference type="EMBL" id="BLRY01000008">
    <property type="protein sequence ID" value="GFP26902.1"/>
    <property type="molecule type" value="Genomic_DNA"/>
</dbReference>
<dbReference type="AlphaFoldDB" id="A0A6V8P2Y6"/>
<evidence type="ECO:0000313" key="3">
    <source>
        <dbReference type="EMBL" id="GFP24872.1"/>
    </source>
</evidence>
<dbReference type="Proteomes" id="UP000576480">
    <property type="component" value="Unassembled WGS sequence"/>
</dbReference>
<feature type="transmembrane region" description="Helical" evidence="1">
    <location>
        <begin position="366"/>
        <end position="383"/>
    </location>
</feature>